<evidence type="ECO:0000256" key="6">
    <source>
        <dbReference type="SAM" id="SignalP"/>
    </source>
</evidence>
<feature type="signal peptide" evidence="6">
    <location>
        <begin position="1"/>
        <end position="28"/>
    </location>
</feature>
<dbReference type="PROSITE" id="PS51670">
    <property type="entry name" value="SHKT"/>
    <property type="match status" value="1"/>
</dbReference>
<dbReference type="InterPro" id="IPR019734">
    <property type="entry name" value="TPR_rpt"/>
</dbReference>
<dbReference type="SMART" id="SM00028">
    <property type="entry name" value="TPR"/>
    <property type="match status" value="4"/>
</dbReference>
<evidence type="ECO:0000256" key="4">
    <source>
        <dbReference type="PROSITE-ProRule" id="PRU00339"/>
    </source>
</evidence>
<evidence type="ECO:0000256" key="3">
    <source>
        <dbReference type="ARBA" id="ARBA00022824"/>
    </source>
</evidence>
<evidence type="ECO:0000259" key="7">
    <source>
        <dbReference type="PROSITE" id="PS50076"/>
    </source>
</evidence>
<accession>A0A7S3Q2N6</accession>
<proteinExistence type="predicted"/>
<evidence type="ECO:0008006" key="10">
    <source>
        <dbReference type="Google" id="ProtNLM"/>
    </source>
</evidence>
<keyword evidence="2 6" id="KW-0732">Signal</keyword>
<evidence type="ECO:0000313" key="9">
    <source>
        <dbReference type="EMBL" id="CAE0463246.1"/>
    </source>
</evidence>
<dbReference type="GO" id="GO:0051787">
    <property type="term" value="F:misfolded protein binding"/>
    <property type="evidence" value="ECO:0007669"/>
    <property type="project" value="TreeGrafter"/>
</dbReference>
<evidence type="ECO:0000256" key="5">
    <source>
        <dbReference type="SAM" id="Coils"/>
    </source>
</evidence>
<keyword evidence="4" id="KW-0802">TPR repeat</keyword>
<dbReference type="Pfam" id="PF00226">
    <property type="entry name" value="DnaJ"/>
    <property type="match status" value="1"/>
</dbReference>
<organism evidence="9">
    <name type="scientific">Chaetoceros debilis</name>
    <dbReference type="NCBI Taxonomy" id="122233"/>
    <lineage>
        <taxon>Eukaryota</taxon>
        <taxon>Sar</taxon>
        <taxon>Stramenopiles</taxon>
        <taxon>Ochrophyta</taxon>
        <taxon>Bacillariophyta</taxon>
        <taxon>Coscinodiscophyceae</taxon>
        <taxon>Chaetocerotophycidae</taxon>
        <taxon>Chaetocerotales</taxon>
        <taxon>Chaetocerotaceae</taxon>
        <taxon>Chaetoceros</taxon>
    </lineage>
</organism>
<sequence length="666" mass="74888">MAIICRSSFPVFLVWLVAMFMTSHGAVASDEQQVIASFEVELNPSANANANAGVDKEIDSKGEELKCEEWGAQGECENNPGYMRENCAATCNTFTSRKAQVYVLEGDDIGVAAFRFAEENSAAFDSPSETQEAVMEVAKKLQGVLEAQNYEPPKELTHCGGKRPCSAGKLWKRAEEMRKADMHDDAGADLIRALLKTGIEVDFIDRCKRSLQWAFGSIQRQREREKREAIEEAKQEARKEEERAAMEEALERIKEYEADFSKFGVMLQESIANTNTDGDGTKENKSAAVGADGTTTIEKETEKEVEDLILNVKKSFVEAGPQGGNWSETLQLTKKVRPSDKSTDILLIEARCHEMLGDHKSALSAAGRLIQKAASYTPWINDSPRMIAVTLGANAAMQLGLSENAISFYQTVLKFDPEQQKTRKQYRGLKKVVKLMGKADEQIEKGYNKAASVFVEDCLSAMRGLDVDSPLFRSRIQLKQCAILSGMGKFEEALNHCDSAVEQRVAGNTNDSVSDKSLKEAYLVRAEALLADMDYDEAVQDYWAADRLTPEDAEHLQEKRELNQKLQQTKHEQELWNGGLKDMRFNENTGYPDGRPPQRDHAKILELPIDLDERSKDIKCAWLKKQFKALVRKYHPDKYKGNKKRGTRKFKEVKEAKEIISKQWEC</sequence>
<reference evidence="9" key="1">
    <citation type="submission" date="2021-01" db="EMBL/GenBank/DDBJ databases">
        <authorList>
            <person name="Corre E."/>
            <person name="Pelletier E."/>
            <person name="Niang G."/>
            <person name="Scheremetjew M."/>
            <person name="Finn R."/>
            <person name="Kale V."/>
            <person name="Holt S."/>
            <person name="Cochrane G."/>
            <person name="Meng A."/>
            <person name="Brown T."/>
            <person name="Cohen L."/>
        </authorList>
    </citation>
    <scope>NUCLEOTIDE SEQUENCE</scope>
    <source>
        <strain evidence="9">MM31A-1</strain>
    </source>
</reference>
<dbReference type="InterPro" id="IPR003582">
    <property type="entry name" value="ShKT_dom"/>
</dbReference>
<name>A0A7S3Q2N6_9STRA</name>
<feature type="chain" id="PRO_5031074647" description="J domain-containing protein" evidence="6">
    <location>
        <begin position="29"/>
        <end position="666"/>
    </location>
</feature>
<dbReference type="PROSITE" id="PS50076">
    <property type="entry name" value="DNAJ_2"/>
    <property type="match status" value="1"/>
</dbReference>
<dbReference type="Gene3D" id="1.10.287.110">
    <property type="entry name" value="DnaJ domain"/>
    <property type="match status" value="1"/>
</dbReference>
<protein>
    <recommendedName>
        <fullName evidence="10">J domain-containing protein</fullName>
    </recommendedName>
</protein>
<dbReference type="SMART" id="SM00271">
    <property type="entry name" value="DnaJ"/>
    <property type="match status" value="1"/>
</dbReference>
<dbReference type="Gene3D" id="1.25.40.10">
    <property type="entry name" value="Tetratricopeptide repeat domain"/>
    <property type="match status" value="1"/>
</dbReference>
<dbReference type="AlphaFoldDB" id="A0A7S3Q2N6"/>
<dbReference type="InterPro" id="IPR001623">
    <property type="entry name" value="DnaJ_domain"/>
</dbReference>
<dbReference type="SUPFAM" id="SSF46565">
    <property type="entry name" value="Chaperone J-domain"/>
    <property type="match status" value="1"/>
</dbReference>
<feature type="coiled-coil region" evidence="5">
    <location>
        <begin position="220"/>
        <end position="259"/>
    </location>
</feature>
<dbReference type="PROSITE" id="PS50005">
    <property type="entry name" value="TPR"/>
    <property type="match status" value="1"/>
</dbReference>
<dbReference type="GO" id="GO:0034975">
    <property type="term" value="P:protein folding in endoplasmic reticulum"/>
    <property type="evidence" value="ECO:0007669"/>
    <property type="project" value="TreeGrafter"/>
</dbReference>
<keyword evidence="5" id="KW-0175">Coiled coil</keyword>
<evidence type="ECO:0000256" key="1">
    <source>
        <dbReference type="ARBA" id="ARBA00004240"/>
    </source>
</evidence>
<dbReference type="SUPFAM" id="SSF48452">
    <property type="entry name" value="TPR-like"/>
    <property type="match status" value="2"/>
</dbReference>
<dbReference type="PANTHER" id="PTHR44140:SF2">
    <property type="entry name" value="LD25575P"/>
    <property type="match status" value="1"/>
</dbReference>
<evidence type="ECO:0000256" key="2">
    <source>
        <dbReference type="ARBA" id="ARBA00022729"/>
    </source>
</evidence>
<comment type="subcellular location">
    <subcellularLocation>
        <location evidence="1">Endoplasmic reticulum</location>
    </subcellularLocation>
</comment>
<feature type="domain" description="ShKT" evidence="8">
    <location>
        <begin position="61"/>
        <end position="95"/>
    </location>
</feature>
<dbReference type="InterPro" id="IPR011990">
    <property type="entry name" value="TPR-like_helical_dom_sf"/>
</dbReference>
<keyword evidence="3" id="KW-0256">Endoplasmic reticulum</keyword>
<dbReference type="PANTHER" id="PTHR44140">
    <property type="entry name" value="LD25575P"/>
    <property type="match status" value="1"/>
</dbReference>
<dbReference type="InterPro" id="IPR051727">
    <property type="entry name" value="DnaJ_C3_Co-chaperones"/>
</dbReference>
<dbReference type="InterPro" id="IPR036869">
    <property type="entry name" value="J_dom_sf"/>
</dbReference>
<evidence type="ECO:0000259" key="8">
    <source>
        <dbReference type="PROSITE" id="PS51670"/>
    </source>
</evidence>
<feature type="repeat" description="TPR" evidence="4">
    <location>
        <begin position="519"/>
        <end position="552"/>
    </location>
</feature>
<feature type="domain" description="J" evidence="7">
    <location>
        <begin position="600"/>
        <end position="665"/>
    </location>
</feature>
<dbReference type="EMBL" id="HBIO01010418">
    <property type="protein sequence ID" value="CAE0463246.1"/>
    <property type="molecule type" value="Transcribed_RNA"/>
</dbReference>
<dbReference type="Pfam" id="PF01549">
    <property type="entry name" value="ShK"/>
    <property type="match status" value="1"/>
</dbReference>
<dbReference type="GO" id="GO:0051087">
    <property type="term" value="F:protein-folding chaperone binding"/>
    <property type="evidence" value="ECO:0007669"/>
    <property type="project" value="TreeGrafter"/>
</dbReference>
<gene>
    <name evidence="9" type="ORF">CDEB00056_LOCUS8087</name>
</gene>
<dbReference type="CDD" id="cd06257">
    <property type="entry name" value="DnaJ"/>
    <property type="match status" value="1"/>
</dbReference>
<dbReference type="GO" id="GO:0005783">
    <property type="term" value="C:endoplasmic reticulum"/>
    <property type="evidence" value="ECO:0007669"/>
    <property type="project" value="UniProtKB-SubCell"/>
</dbReference>